<sequence length="71" mass="8096">MKANIQIQSNPFIANADDIELIVKTHLKASDIKLETIDELDIYYKPYDGSIYYVATTVDGQTFKNVQPLFI</sequence>
<evidence type="ECO:0000313" key="1">
    <source>
        <dbReference type="EMBL" id="BBH27163.1"/>
    </source>
</evidence>
<keyword evidence="2" id="KW-1185">Reference proteome</keyword>
<dbReference type="KEGG" id="ebm:SG0102_20970"/>
<proteinExistence type="predicted"/>
<gene>
    <name evidence="1" type="ORF">SG0102_20970</name>
</gene>
<organism evidence="1 2">
    <name type="scientific">Intestinibaculum porci</name>
    <dbReference type="NCBI Taxonomy" id="2487118"/>
    <lineage>
        <taxon>Bacteria</taxon>
        <taxon>Bacillati</taxon>
        <taxon>Bacillota</taxon>
        <taxon>Erysipelotrichia</taxon>
        <taxon>Erysipelotrichales</taxon>
        <taxon>Erysipelotrichaceae</taxon>
        <taxon>Intestinibaculum</taxon>
    </lineage>
</organism>
<protein>
    <submittedName>
        <fullName evidence="1">Uncharacterized protein</fullName>
    </submittedName>
</protein>
<dbReference type="Proteomes" id="UP000268059">
    <property type="component" value="Chromosome"/>
</dbReference>
<dbReference type="InParanoid" id="A0A3G9JQ94"/>
<dbReference type="AlphaFoldDB" id="A0A3G9JQ94"/>
<reference evidence="1 2" key="1">
    <citation type="submission" date="2018-11" db="EMBL/GenBank/DDBJ databases">
        <title>Novel Erysipelotrichaceae bacterium isolated from small intestine of a swine.</title>
        <authorList>
            <person name="Kim J.S."/>
            <person name="Choe H."/>
            <person name="Lee Y.R."/>
            <person name="Kim K.M."/>
            <person name="Park D.S."/>
        </authorList>
    </citation>
    <scope>NUCLEOTIDE SEQUENCE [LARGE SCALE GENOMIC DNA]</scope>
    <source>
        <strain evidence="1 2">SG0102</strain>
    </source>
</reference>
<evidence type="ECO:0000313" key="2">
    <source>
        <dbReference type="Proteomes" id="UP000268059"/>
    </source>
</evidence>
<dbReference type="RefSeq" id="WP_125119914.1">
    <property type="nucleotide sequence ID" value="NZ_AP019309.1"/>
</dbReference>
<name>A0A3G9JQ94_9FIRM</name>
<dbReference type="EMBL" id="AP019309">
    <property type="protein sequence ID" value="BBH27163.1"/>
    <property type="molecule type" value="Genomic_DNA"/>
</dbReference>
<accession>A0A3G9JQ94</accession>
<dbReference type="OrthoDB" id="1711086at2"/>